<dbReference type="OrthoDB" id="9974792at2759"/>
<protein>
    <submittedName>
        <fullName evidence="2">Similar to Fbxo39: F-box only protein 39 (Rattus norvegicus)</fullName>
    </submittedName>
</protein>
<evidence type="ECO:0000313" key="2">
    <source>
        <dbReference type="EMBL" id="CAG5106128.1"/>
    </source>
</evidence>
<name>A0A8J2HP44_COTCN</name>
<reference evidence="2" key="1">
    <citation type="submission" date="2021-04" db="EMBL/GenBank/DDBJ databases">
        <authorList>
            <person name="Chebbi M.A.C M."/>
        </authorList>
    </citation>
    <scope>NUCLEOTIDE SEQUENCE</scope>
</reference>
<dbReference type="Gene3D" id="3.80.10.10">
    <property type="entry name" value="Ribonuclease Inhibitor"/>
    <property type="match status" value="1"/>
</dbReference>
<dbReference type="PANTHER" id="PTHR20933:SF3">
    <property type="entry name" value="F-BOX ONLY PROTEIN 33"/>
    <property type="match status" value="1"/>
</dbReference>
<gene>
    <name evidence="2" type="ORF">HICCMSTLAB_LOCUS12111</name>
</gene>
<evidence type="ECO:0000313" key="3">
    <source>
        <dbReference type="Proteomes" id="UP000786811"/>
    </source>
</evidence>
<dbReference type="EMBL" id="CAJNRD030001124">
    <property type="protein sequence ID" value="CAG5106128.1"/>
    <property type="molecule type" value="Genomic_DNA"/>
</dbReference>
<proteinExistence type="predicted"/>
<dbReference type="InterPro" id="IPR032675">
    <property type="entry name" value="LRR_dom_sf"/>
</dbReference>
<dbReference type="Proteomes" id="UP000786811">
    <property type="component" value="Unassembled WGS sequence"/>
</dbReference>
<dbReference type="SMART" id="SM00256">
    <property type="entry name" value="FBOX"/>
    <property type="match status" value="1"/>
</dbReference>
<dbReference type="AlphaFoldDB" id="A0A8J2HP44"/>
<feature type="domain" description="F-box" evidence="1">
    <location>
        <begin position="1"/>
        <end position="45"/>
    </location>
</feature>
<accession>A0A8J2HP44</accession>
<organism evidence="2 3">
    <name type="scientific">Cotesia congregata</name>
    <name type="common">Parasitoid wasp</name>
    <name type="synonym">Apanteles congregatus</name>
    <dbReference type="NCBI Taxonomy" id="51543"/>
    <lineage>
        <taxon>Eukaryota</taxon>
        <taxon>Metazoa</taxon>
        <taxon>Ecdysozoa</taxon>
        <taxon>Arthropoda</taxon>
        <taxon>Hexapoda</taxon>
        <taxon>Insecta</taxon>
        <taxon>Pterygota</taxon>
        <taxon>Neoptera</taxon>
        <taxon>Endopterygota</taxon>
        <taxon>Hymenoptera</taxon>
        <taxon>Apocrita</taxon>
        <taxon>Ichneumonoidea</taxon>
        <taxon>Braconidae</taxon>
        <taxon>Microgastrinae</taxon>
        <taxon>Cotesia</taxon>
    </lineage>
</organism>
<comment type="caution">
    <text evidence="2">The sequence shown here is derived from an EMBL/GenBank/DDBJ whole genome shotgun (WGS) entry which is preliminary data.</text>
</comment>
<dbReference type="SUPFAM" id="SSF81383">
    <property type="entry name" value="F-box domain"/>
    <property type="match status" value="1"/>
</dbReference>
<dbReference type="InterPro" id="IPR036047">
    <property type="entry name" value="F-box-like_dom_sf"/>
</dbReference>
<dbReference type="InterPro" id="IPR001810">
    <property type="entry name" value="F-box_dom"/>
</dbReference>
<keyword evidence="3" id="KW-1185">Reference proteome</keyword>
<dbReference type="Pfam" id="PF12937">
    <property type="entry name" value="F-box-like"/>
    <property type="match status" value="1"/>
</dbReference>
<sequence>MWDQLPELILTLIFDHLECRDRFSVDRTCQSWRRALAAPVLWRSITIFIDRDLRSDSSPTKQLAGKYGQYIRKLELAWSRPYILPSETRATWNIRAKEGVEFIAIIKKKAVQLKQFVLTDWFFGSNWNHRSKLLYAVAHFLRCQRNLTSLSLLNANLGVSDVLRLFRAVSWSCGDSLEYLDIRGAFKDWQAPHSNSRYLQYLERLHTLTTFKLDYPALSDLALNSLALAAPKVLRELHISVRDSDARQHTIQDAAWHNLVAVCPQLTVSYTIVNISHYEDISYLLVPSVPLSRFHMYGGHVWDQSRSRNFRTTIGLLISYYSKSLSEVMLQLRNNREQLDDLLVSLVERCRRLTNFQYNGIIRSVGTLQEILNLQIDNKTSFRTIHVKPSTVNLRNRGALDEINYNYNHRMLDRGIDFRIDGPALSFC</sequence>
<dbReference type="PANTHER" id="PTHR20933">
    <property type="entry name" value="F-BOX ONLY PROTEIN 33"/>
    <property type="match status" value="1"/>
</dbReference>
<dbReference type="PROSITE" id="PS50181">
    <property type="entry name" value="FBOX"/>
    <property type="match status" value="1"/>
</dbReference>
<dbReference type="GO" id="GO:0031398">
    <property type="term" value="P:positive regulation of protein ubiquitination"/>
    <property type="evidence" value="ECO:0007669"/>
    <property type="project" value="TreeGrafter"/>
</dbReference>
<dbReference type="SUPFAM" id="SSF52047">
    <property type="entry name" value="RNI-like"/>
    <property type="match status" value="1"/>
</dbReference>
<dbReference type="Gene3D" id="1.20.1280.50">
    <property type="match status" value="1"/>
</dbReference>
<evidence type="ECO:0000259" key="1">
    <source>
        <dbReference type="PROSITE" id="PS50181"/>
    </source>
</evidence>